<sequence length="42" mass="4545">MPFWKAQGEIKLMPVSGTQLAGGGNRAADFCQSARCPFEIKC</sequence>
<comment type="caution">
    <text evidence="1">The sequence shown here is derived from an EMBL/GenBank/DDBJ whole genome shotgun (WGS) entry which is preliminary data.</text>
</comment>
<accession>A0ABR4TUA4</accession>
<protein>
    <submittedName>
        <fullName evidence="1">Uncharacterized protein</fullName>
    </submittedName>
</protein>
<name>A0ABR4TUA4_9PROT</name>
<organism evidence="1 2">
    <name type="scientific">Thalassospira permensis NBRC 106175</name>
    <dbReference type="NCBI Taxonomy" id="1353532"/>
    <lineage>
        <taxon>Bacteria</taxon>
        <taxon>Pseudomonadati</taxon>
        <taxon>Pseudomonadota</taxon>
        <taxon>Alphaproteobacteria</taxon>
        <taxon>Rhodospirillales</taxon>
        <taxon>Thalassospiraceae</taxon>
        <taxon>Thalassospira</taxon>
    </lineage>
</organism>
<proteinExistence type="predicted"/>
<evidence type="ECO:0000313" key="1">
    <source>
        <dbReference type="EMBL" id="KEO59678.1"/>
    </source>
</evidence>
<dbReference type="EMBL" id="AUNC01000001">
    <property type="protein sequence ID" value="KEO59678.1"/>
    <property type="molecule type" value="Genomic_DNA"/>
</dbReference>
<evidence type="ECO:0000313" key="2">
    <source>
        <dbReference type="Proteomes" id="UP000027463"/>
    </source>
</evidence>
<dbReference type="Proteomes" id="UP000027463">
    <property type="component" value="Unassembled WGS sequence"/>
</dbReference>
<reference evidence="1 2" key="1">
    <citation type="submission" date="2013-07" db="EMBL/GenBank/DDBJ databases">
        <title>Thalassospira permensis NBRC 106175 Genome Sequencing.</title>
        <authorList>
            <person name="Lai Q."/>
            <person name="Shao Z."/>
        </authorList>
    </citation>
    <scope>NUCLEOTIDE SEQUENCE [LARGE SCALE GENOMIC DNA]</scope>
    <source>
        <strain evidence="1 2">NBRC 106175</strain>
    </source>
</reference>
<gene>
    <name evidence="1" type="ORF">SMB34_01450</name>
</gene>
<keyword evidence="2" id="KW-1185">Reference proteome</keyword>